<proteinExistence type="predicted"/>
<accession>A0A2D4G0G0</accession>
<dbReference type="AlphaFoldDB" id="A0A2D4G0G0"/>
<evidence type="ECO:0000313" key="1">
    <source>
        <dbReference type="EMBL" id="LAA53247.1"/>
    </source>
</evidence>
<reference evidence="1" key="2">
    <citation type="submission" date="2017-11" db="EMBL/GenBank/DDBJ databases">
        <title>Coralsnake Venomics: Analyses of Venom Gland Transcriptomes and Proteomes of Six Brazilian Taxa.</title>
        <authorList>
            <person name="Aird S.D."/>
            <person name="Jorge da Silva N."/>
            <person name="Qiu L."/>
            <person name="Villar-Briones A."/>
            <person name="Aparecida-Saddi V."/>
            <person name="Campos-Telles M.P."/>
            <person name="Grau M."/>
            <person name="Mikheyev A.S."/>
        </authorList>
    </citation>
    <scope>NUCLEOTIDE SEQUENCE</scope>
    <source>
        <tissue evidence="1">Venom_gland</tissue>
    </source>
</reference>
<reference evidence="1" key="1">
    <citation type="submission" date="2017-07" db="EMBL/GenBank/DDBJ databases">
        <authorList>
            <person name="Mikheyev A."/>
            <person name="Grau M."/>
        </authorList>
    </citation>
    <scope>NUCLEOTIDE SEQUENCE</scope>
    <source>
        <tissue evidence="1">Venom_gland</tissue>
    </source>
</reference>
<protein>
    <submittedName>
        <fullName evidence="1">Uncharacterized protein</fullName>
    </submittedName>
</protein>
<sequence length="105" mass="12071">MQDSWNTREKLCKNNQDSVFPTVANSLKMEHSKTNFGWMGSQQKGLKMSWLHWLMKFPQCVLMGETLREQLKLLTYLKCIYLKELCGFPPSATTACVVNPSILTP</sequence>
<organism evidence="1">
    <name type="scientific">Micrurus corallinus</name>
    <name type="common">Brazilian coral snake</name>
    <dbReference type="NCBI Taxonomy" id="54390"/>
    <lineage>
        <taxon>Eukaryota</taxon>
        <taxon>Metazoa</taxon>
        <taxon>Chordata</taxon>
        <taxon>Craniata</taxon>
        <taxon>Vertebrata</taxon>
        <taxon>Euteleostomi</taxon>
        <taxon>Lepidosauria</taxon>
        <taxon>Squamata</taxon>
        <taxon>Bifurcata</taxon>
        <taxon>Unidentata</taxon>
        <taxon>Episquamata</taxon>
        <taxon>Toxicofera</taxon>
        <taxon>Serpentes</taxon>
        <taxon>Colubroidea</taxon>
        <taxon>Elapidae</taxon>
        <taxon>Elapinae</taxon>
        <taxon>Micrurus</taxon>
    </lineage>
</organism>
<name>A0A2D4G0G0_MICCO</name>
<dbReference type="EMBL" id="IACJ01091703">
    <property type="protein sequence ID" value="LAA53247.1"/>
    <property type="molecule type" value="Transcribed_RNA"/>
</dbReference>